<comment type="caution">
    <text evidence="1">The sequence shown here is derived from an EMBL/GenBank/DDBJ whole genome shotgun (WGS) entry which is preliminary data.</text>
</comment>
<keyword evidence="2" id="KW-1185">Reference proteome</keyword>
<organism evidence="1 2">
    <name type="scientific">Smallanthus sonchifolius</name>
    <dbReference type="NCBI Taxonomy" id="185202"/>
    <lineage>
        <taxon>Eukaryota</taxon>
        <taxon>Viridiplantae</taxon>
        <taxon>Streptophyta</taxon>
        <taxon>Embryophyta</taxon>
        <taxon>Tracheophyta</taxon>
        <taxon>Spermatophyta</taxon>
        <taxon>Magnoliopsida</taxon>
        <taxon>eudicotyledons</taxon>
        <taxon>Gunneridae</taxon>
        <taxon>Pentapetalae</taxon>
        <taxon>asterids</taxon>
        <taxon>campanulids</taxon>
        <taxon>Asterales</taxon>
        <taxon>Asteraceae</taxon>
        <taxon>Asteroideae</taxon>
        <taxon>Heliantheae alliance</taxon>
        <taxon>Millerieae</taxon>
        <taxon>Smallanthus</taxon>
    </lineage>
</organism>
<dbReference type="EMBL" id="CM042037">
    <property type="protein sequence ID" value="KAI3742558.1"/>
    <property type="molecule type" value="Genomic_DNA"/>
</dbReference>
<sequence>MTSLPQKWLGYTIPIRRIENLNTFTLEEVYEILQNYEFESKGFVDTSATKHVGASLIALVVDSVFSTPTVQSSCSKCSGCHFAKESQAPKTSDNFKANSGSSSQSTTSATKPPALESYKTTNGGEGYNWIAHLEEIVGPVGPWSSTAEG</sequence>
<evidence type="ECO:0000313" key="2">
    <source>
        <dbReference type="Proteomes" id="UP001056120"/>
    </source>
</evidence>
<evidence type="ECO:0000313" key="1">
    <source>
        <dbReference type="EMBL" id="KAI3742558.1"/>
    </source>
</evidence>
<accession>A0ACB9D7Y0</accession>
<dbReference type="Proteomes" id="UP001056120">
    <property type="component" value="Linkage Group LG20"/>
</dbReference>
<name>A0ACB9D7Y0_9ASTR</name>
<protein>
    <submittedName>
        <fullName evidence="1">Uncharacterized protein</fullName>
    </submittedName>
</protein>
<gene>
    <name evidence="1" type="ORF">L1987_60244</name>
</gene>
<reference evidence="2" key="1">
    <citation type="journal article" date="2022" name="Mol. Ecol. Resour.">
        <title>The genomes of chicory, endive, great burdock and yacon provide insights into Asteraceae palaeo-polyploidization history and plant inulin production.</title>
        <authorList>
            <person name="Fan W."/>
            <person name="Wang S."/>
            <person name="Wang H."/>
            <person name="Wang A."/>
            <person name="Jiang F."/>
            <person name="Liu H."/>
            <person name="Zhao H."/>
            <person name="Xu D."/>
            <person name="Zhang Y."/>
        </authorList>
    </citation>
    <scope>NUCLEOTIDE SEQUENCE [LARGE SCALE GENOMIC DNA]</scope>
    <source>
        <strain evidence="2">cv. Yunnan</strain>
    </source>
</reference>
<proteinExistence type="predicted"/>
<reference evidence="1 2" key="2">
    <citation type="journal article" date="2022" name="Mol. Ecol. Resour.">
        <title>The genomes of chicory, endive, great burdock and yacon provide insights into Asteraceae paleo-polyploidization history and plant inulin production.</title>
        <authorList>
            <person name="Fan W."/>
            <person name="Wang S."/>
            <person name="Wang H."/>
            <person name="Wang A."/>
            <person name="Jiang F."/>
            <person name="Liu H."/>
            <person name="Zhao H."/>
            <person name="Xu D."/>
            <person name="Zhang Y."/>
        </authorList>
    </citation>
    <scope>NUCLEOTIDE SEQUENCE [LARGE SCALE GENOMIC DNA]</scope>
    <source>
        <strain evidence="2">cv. Yunnan</strain>
        <tissue evidence="1">Leaves</tissue>
    </source>
</reference>